<gene>
    <name evidence="1" type="ORF">CCGE525_17660</name>
</gene>
<name>A0A387FLX0_9HYPH</name>
<accession>A0A387FLX0</accession>
<dbReference type="EMBL" id="CP032694">
    <property type="protein sequence ID" value="AYG60430.1"/>
    <property type="molecule type" value="Genomic_DNA"/>
</dbReference>
<dbReference type="AlphaFoldDB" id="A0A387FLX0"/>
<dbReference type="OrthoDB" id="7181366at2"/>
<organism evidence="1 2">
    <name type="scientific">Rhizobium jaguaris</name>
    <dbReference type="NCBI Taxonomy" id="1312183"/>
    <lineage>
        <taxon>Bacteria</taxon>
        <taxon>Pseudomonadati</taxon>
        <taxon>Pseudomonadota</taxon>
        <taxon>Alphaproteobacteria</taxon>
        <taxon>Hyphomicrobiales</taxon>
        <taxon>Rhizobiaceae</taxon>
        <taxon>Rhizobium/Agrobacterium group</taxon>
        <taxon>Rhizobium</taxon>
    </lineage>
</organism>
<protein>
    <submittedName>
        <fullName evidence="1">Uncharacterized protein</fullName>
    </submittedName>
</protein>
<dbReference type="KEGG" id="rjg:CCGE525_17660"/>
<reference evidence="1 2" key="1">
    <citation type="submission" date="2018-10" db="EMBL/GenBank/DDBJ databases">
        <title>Rhizobium etli, R. leguminosarum and a new Rhizobium genospecies from Phaseolus dumosus.</title>
        <authorList>
            <person name="Ramirez-Puebla S.T."/>
            <person name="Rogel-Hernandez M.A."/>
            <person name="Guerrero G."/>
            <person name="Ormeno-Orrillo E."/>
            <person name="Martinez-Romero J.C."/>
            <person name="Negrete-Yankelevich S."/>
            <person name="Martinez-Romero E."/>
        </authorList>
    </citation>
    <scope>NUCLEOTIDE SEQUENCE [LARGE SCALE GENOMIC DNA]</scope>
    <source>
        <strain evidence="1 2">CCGE525</strain>
    </source>
</reference>
<evidence type="ECO:0000313" key="1">
    <source>
        <dbReference type="EMBL" id="AYG60430.1"/>
    </source>
</evidence>
<dbReference type="RefSeq" id="WP_120705407.1">
    <property type="nucleotide sequence ID" value="NZ_CP032694.1"/>
</dbReference>
<evidence type="ECO:0000313" key="2">
    <source>
        <dbReference type="Proteomes" id="UP000282195"/>
    </source>
</evidence>
<keyword evidence="2" id="KW-1185">Reference proteome</keyword>
<proteinExistence type="predicted"/>
<dbReference type="Proteomes" id="UP000282195">
    <property type="component" value="Chromosome"/>
</dbReference>
<sequence>MSRDQRAPMHPMVISFAKARAAREPAEVRKDDWMGGESVQVQNDAGKQTKANENIVLGVQERKKSRISYPVTNTSSNPACTPYSDEEFARLVASQSVRKLRTMFPHEHSSHTAMIAREKDGRYTIHPDMKSLKGFLSVMGQAPSPDHTVDRIDTHDTEYAPSKVRWATKREQANNRSTTITLPFDGEHLPLTIVAEKIGQKPDTLYKRLNAGWRAEEVVAGRRASEAAPLTADGWPAGATVSRWEGPYKGFEKTFGSKLPGRLSRAVFFDWIARNHLDAANLRLAEDFPQYFSPETDPDNEDPLPAVVSQHPSYLQAERLRPMVDEAHALVCRDPEQLLLWQWFRKHHRRAIDQKDAIKAMSNPTPRRPR</sequence>